<reference evidence="4" key="1">
    <citation type="submission" date="2023-07" db="EMBL/GenBank/DDBJ databases">
        <authorList>
            <consortium name="CYATHOMIX"/>
        </authorList>
    </citation>
    <scope>NUCLEOTIDE SEQUENCE</scope>
    <source>
        <strain evidence="4">N/A</strain>
    </source>
</reference>
<feature type="region of interest" description="Disordered" evidence="2">
    <location>
        <begin position="429"/>
        <end position="529"/>
    </location>
</feature>
<dbReference type="Proteomes" id="UP001176961">
    <property type="component" value="Unassembled WGS sequence"/>
</dbReference>
<dbReference type="InterPro" id="IPR004839">
    <property type="entry name" value="Aminotransferase_I/II_large"/>
</dbReference>
<dbReference type="Pfam" id="PF00155">
    <property type="entry name" value="Aminotran_1_2"/>
    <property type="match status" value="1"/>
</dbReference>
<feature type="compositionally biased region" description="Basic and acidic residues" evidence="2">
    <location>
        <begin position="493"/>
        <end position="504"/>
    </location>
</feature>
<organism evidence="4 5">
    <name type="scientific">Cylicocyclus nassatus</name>
    <name type="common">Nematode worm</name>
    <dbReference type="NCBI Taxonomy" id="53992"/>
    <lineage>
        <taxon>Eukaryota</taxon>
        <taxon>Metazoa</taxon>
        <taxon>Ecdysozoa</taxon>
        <taxon>Nematoda</taxon>
        <taxon>Chromadorea</taxon>
        <taxon>Rhabditida</taxon>
        <taxon>Rhabditina</taxon>
        <taxon>Rhabditomorpha</taxon>
        <taxon>Strongyloidea</taxon>
        <taxon>Strongylidae</taxon>
        <taxon>Cylicocyclus</taxon>
    </lineage>
</organism>
<feature type="region of interest" description="Disordered" evidence="2">
    <location>
        <begin position="1133"/>
        <end position="1177"/>
    </location>
</feature>
<feature type="region of interest" description="Disordered" evidence="2">
    <location>
        <begin position="1370"/>
        <end position="1391"/>
    </location>
</feature>
<sequence length="1992" mass="220310">MNGNLCFSETEGEKDGSSLGNWTQSDDCSSLDENCYSVAEGPEKFRTGSEVLLLSTLPAAALLLAEHLLYPDLEEEVTMPRRVREQILEVTKTVTVTEIVNHGAGKHPRACEVTITNLESDTSHPVSVKISHMHEGKRLDHNETGTQTPEVHIEEQTWDAIRHPATGTTKIIQEQESKIERIRRKNPPVTTTFNLRSDNIIDLQFTQPVLIEEADKQPKSSTRQPTASAANDKTMYTSGPIHSLYYQSFSGSDGLLEETGVTKATISSPPPTAAASATSVTAAAQPTALPRSSVVDETDLGSMASNISSDGSVIVYADARPRGRASSAQGYFTSFPDSATKSKALEKSESDGGVATEWSGDDSAPKKRPEYIVTGKKEAGIFYREPTIRWIYAEFDPMYKKHRYVKNPRITRCQMNGATGSAEILVHSRSDDEQIPGTSKTNGHAIFNRSTSSEPKDNGEVPPKPARTALTPSGDATSESSSFAANDAFTKTSPRDVESDKPKEFSLYARRRSTPPPRMTSTPYTSLERKDRSQMELISDGRELRQSHSFPKVQVDKKLDEVFTSLTANENEGDGKGALLPPLPPRVPSSPIVVINKSRKNSSEDTLDGERKQSRKSVNDIDWFAAFNMKEPTPPKSPSNSDVDVMREAEAVGEHSHAKTSTEIPPKTSEINLEEVFCVNRGKSSNTKECKCNACNLTKLSDEERAAMVPPPKPMRVLRREESNRSPSNSANSTPAVNISLEDVFNPKRTSPIHVVRMSNDEEPTRPSRSSDTQRTAENHENSRKSGSYLERETISFQSSRQNCSDIDMDEIYPIRKDAEQPRGSLQEHGSLKPFQENMKKESRSSSAPVETNLDWVASLVGSENGSKEVRKVEEKSILYDIGANERDILAFRKPTVTQGPMATSEKLPNGHKESGADDWLRSLVTSEHPTTTTKEPIDQKITKGTPTNIEETRVTPAPAPEPINDLIHKVFDREDDPNAKNSKKCCCAACETDATTSTPVPAERKRRLAKKEEMLRRSESPSTQPTPPNTPSVQEPKRQKTTGVEVGAGLDEDVGKENVPETVNERLENASEPSEPVDPEAIHFPPGRTLLVGEVLRKPSVLEETSFNIDHLSPISDVSKAYMQRLTQLKSELGLDEMDPNSEQKGVAEDEQSAGGRLEQRDLRPTFYQDEPDGSCDTGAPLGHRTMSDEALVDAMFSPVFEGESSEMTSLAAATTASSSSQTLPGDRPAVEEKCVGAELMENGKPNSSFDDWYDNPTAPPSEENEVKDYVEEMLNQSMDEAIFSASRRLQDKDEVRKELRGIPNHTDTSVDRKNSQAQQSLDSTSSEGTGDLKSKDPLIEAVFTSTIDKEQLMESVISYPASTASSRVTSSVTTPGAGRTIDDSEVFFPPNSSLPQPPPQGEMYVSSASVLMNDTHSSSEGDFDEDYIMKLVFSEKNEEAPAGPVIADTPLERVQRTIKQSSTYDELPSEMVNSTVNSEVDNRSLSSMENDSGRADEELLEIEVFPGYFHIKGSYSLVIHKGDPLGELLSEVHAKGSASSMDFSIAPKLRRMLIQCFKEKNRPPLNGADMISSRARNLLTDEDVSDIVYTMMKKNRYNAETNPEGNVNFCTAENNVCAEEMMTLLKSKGYSPVESHLVNYPPAGGHPSTKQAIARYMAEFMSANVREDDLIILPSSTSAYDMLCHCTCEAEDLVLTSAPTYAASVRNCGSRAECRIRPIEINMESPRLDVDVYQRALDDYSARGAAVRAILIINPHNPLGAVFPPEDVIKLCNWATSNNLIVLIDESFTSCVFAPNSPFKSFLSYRSRIERLESVMYFWSLSKDFGVPGLKISVVHTPYKKLAQSLSTLELIHPVSGLAHDVATAILSDFDWLRKFNETKLARLSAHYKFVENQLREMGLPFTPAVAGCFVMIDFRKHLRSQTFADELSLFQSLCDKGVMLTPGQHMLCQQPGWMRLVFSCDKKELIEGIYRMRMFFNMPIERETMHIDY</sequence>
<feature type="compositionally biased region" description="Polar residues" evidence="2">
    <location>
        <begin position="219"/>
        <end position="235"/>
    </location>
</feature>
<protein>
    <recommendedName>
        <fullName evidence="3">Aminotransferase class I/classII large domain-containing protein</fullName>
    </recommendedName>
</protein>
<evidence type="ECO:0000259" key="3">
    <source>
        <dbReference type="Pfam" id="PF00155"/>
    </source>
</evidence>
<dbReference type="InterPro" id="IPR015422">
    <property type="entry name" value="PyrdxlP-dep_Trfase_small"/>
</dbReference>
<feature type="region of interest" description="Disordered" evidence="2">
    <location>
        <begin position="994"/>
        <end position="1085"/>
    </location>
</feature>
<dbReference type="GO" id="GO:0030170">
    <property type="term" value="F:pyridoxal phosphate binding"/>
    <property type="evidence" value="ECO:0007669"/>
    <property type="project" value="InterPro"/>
</dbReference>
<evidence type="ECO:0000313" key="4">
    <source>
        <dbReference type="EMBL" id="CAJ0591391.1"/>
    </source>
</evidence>
<evidence type="ECO:0000256" key="1">
    <source>
        <dbReference type="ARBA" id="ARBA00022898"/>
    </source>
</evidence>
<keyword evidence="1" id="KW-0663">Pyridoxal phosphate</keyword>
<feature type="domain" description="Aminotransferase class I/classII large" evidence="3">
    <location>
        <begin position="1639"/>
        <end position="1968"/>
    </location>
</feature>
<feature type="region of interest" description="Disordered" evidence="2">
    <location>
        <begin position="1"/>
        <end position="21"/>
    </location>
</feature>
<dbReference type="Gene3D" id="3.90.1150.10">
    <property type="entry name" value="Aspartate Aminotransferase, domain 1"/>
    <property type="match status" value="1"/>
</dbReference>
<feature type="region of interest" description="Disordered" evidence="2">
    <location>
        <begin position="1242"/>
        <end position="1265"/>
    </location>
</feature>
<feature type="compositionally biased region" description="Basic and acidic residues" evidence="2">
    <location>
        <begin position="775"/>
        <end position="794"/>
    </location>
</feature>
<keyword evidence="5" id="KW-1185">Reference proteome</keyword>
<feature type="compositionally biased region" description="Polar residues" evidence="2">
    <location>
        <begin position="436"/>
        <end position="453"/>
    </location>
</feature>
<feature type="compositionally biased region" description="Polar residues" evidence="2">
    <location>
        <begin position="1317"/>
        <end position="1330"/>
    </location>
</feature>
<evidence type="ECO:0000313" key="5">
    <source>
        <dbReference type="Proteomes" id="UP001176961"/>
    </source>
</evidence>
<dbReference type="InterPro" id="IPR015421">
    <property type="entry name" value="PyrdxlP-dep_Trfase_major"/>
</dbReference>
<evidence type="ECO:0000256" key="2">
    <source>
        <dbReference type="SAM" id="MobiDB-lite"/>
    </source>
</evidence>
<dbReference type="GO" id="GO:0008483">
    <property type="term" value="F:transaminase activity"/>
    <property type="evidence" value="ECO:0007669"/>
    <property type="project" value="TreeGrafter"/>
</dbReference>
<dbReference type="Gene3D" id="3.40.640.10">
    <property type="entry name" value="Type I PLP-dependent aspartate aminotransferase-like (Major domain)"/>
    <property type="match status" value="1"/>
</dbReference>
<dbReference type="InterPro" id="IPR050478">
    <property type="entry name" value="Ethylene_sulfur-biosynth"/>
</dbReference>
<feature type="region of interest" description="Disordered" evidence="2">
    <location>
        <begin position="821"/>
        <end position="850"/>
    </location>
</feature>
<dbReference type="InterPro" id="IPR015424">
    <property type="entry name" value="PyrdxlP-dep_Trfase"/>
</dbReference>
<feature type="region of interest" description="Disordered" evidence="2">
    <location>
        <begin position="1302"/>
        <end position="1335"/>
    </location>
</feature>
<dbReference type="GO" id="GO:0006520">
    <property type="term" value="P:amino acid metabolic process"/>
    <property type="evidence" value="ECO:0007669"/>
    <property type="project" value="TreeGrafter"/>
</dbReference>
<feature type="compositionally biased region" description="Basic and acidic residues" evidence="2">
    <location>
        <begin position="1011"/>
        <end position="1020"/>
    </location>
</feature>
<feature type="region of interest" description="Disordered" evidence="2">
    <location>
        <begin position="213"/>
        <end position="235"/>
    </location>
</feature>
<dbReference type="PANTHER" id="PTHR43795:SF39">
    <property type="entry name" value="AMINOTRANSFERASE CLASS I_CLASSII DOMAIN-CONTAINING PROTEIN"/>
    <property type="match status" value="1"/>
</dbReference>
<feature type="compositionally biased region" description="Polar residues" evidence="2">
    <location>
        <begin position="795"/>
        <end position="805"/>
    </location>
</feature>
<dbReference type="CDD" id="cd00609">
    <property type="entry name" value="AAT_like"/>
    <property type="match status" value="1"/>
</dbReference>
<feature type="compositionally biased region" description="Low complexity" evidence="2">
    <location>
        <begin position="725"/>
        <end position="736"/>
    </location>
</feature>
<name>A0AA36DQB5_CYLNA</name>
<feature type="compositionally biased region" description="Basic and acidic residues" evidence="2">
    <location>
        <begin position="1054"/>
        <end position="1070"/>
    </location>
</feature>
<dbReference type="PANTHER" id="PTHR43795">
    <property type="entry name" value="BIFUNCTIONAL ASPARTATE AMINOTRANSFERASE AND GLUTAMATE/ASPARTATE-PREPHENATE AMINOTRANSFERASE-RELATED"/>
    <property type="match status" value="1"/>
</dbReference>
<feature type="compositionally biased region" description="Low complexity" evidence="2">
    <location>
        <begin position="263"/>
        <end position="288"/>
    </location>
</feature>
<proteinExistence type="predicted"/>
<feature type="region of interest" description="Disordered" evidence="2">
    <location>
        <begin position="596"/>
        <end position="615"/>
    </location>
</feature>
<gene>
    <name evidence="4" type="ORF">CYNAS_LOCUS3374</name>
</gene>
<accession>A0AA36DQB5</accession>
<feature type="region of interest" description="Disordered" evidence="2">
    <location>
        <begin position="342"/>
        <end position="369"/>
    </location>
</feature>
<feature type="region of interest" description="Disordered" evidence="2">
    <location>
        <begin position="263"/>
        <end position="296"/>
    </location>
</feature>
<dbReference type="EMBL" id="CATQJL010000001">
    <property type="protein sequence ID" value="CAJ0591391.1"/>
    <property type="molecule type" value="Genomic_DNA"/>
</dbReference>
<comment type="caution">
    <text evidence="4">The sequence shown here is derived from an EMBL/GenBank/DDBJ whole genome shotgun (WGS) entry which is preliminary data.</text>
</comment>
<dbReference type="SUPFAM" id="SSF53383">
    <property type="entry name" value="PLP-dependent transferases"/>
    <property type="match status" value="1"/>
</dbReference>
<feature type="compositionally biased region" description="Polar residues" evidence="2">
    <location>
        <begin position="470"/>
        <end position="492"/>
    </location>
</feature>
<feature type="region of interest" description="Disordered" evidence="2">
    <location>
        <begin position="706"/>
        <end position="807"/>
    </location>
</feature>